<evidence type="ECO:0000256" key="5">
    <source>
        <dbReference type="ARBA" id="ARBA00032052"/>
    </source>
</evidence>
<dbReference type="GO" id="GO:0046872">
    <property type="term" value="F:metal ion binding"/>
    <property type="evidence" value="ECO:0007669"/>
    <property type="project" value="UniProtKB-KW"/>
</dbReference>
<dbReference type="EMBL" id="KN822031">
    <property type="protein sequence ID" value="KIM63899.1"/>
    <property type="molecule type" value="Genomic_DNA"/>
</dbReference>
<dbReference type="SUPFAM" id="SSF48576">
    <property type="entry name" value="Terpenoid synthases"/>
    <property type="match status" value="1"/>
</dbReference>
<accession>A0A0C3E628</accession>
<dbReference type="InterPro" id="IPR033749">
    <property type="entry name" value="Polyprenyl_synt_CS"/>
</dbReference>
<evidence type="ECO:0000256" key="10">
    <source>
        <dbReference type="ARBA" id="ARBA00033096"/>
    </source>
</evidence>
<dbReference type="PANTHER" id="PTHR12001:SF44">
    <property type="entry name" value="GERANYLGERANYL PYROPHOSPHATE SYNTHASE"/>
    <property type="match status" value="1"/>
</dbReference>
<dbReference type="OrthoDB" id="6921389at2759"/>
<dbReference type="GO" id="GO:0004659">
    <property type="term" value="F:prenyltransferase activity"/>
    <property type="evidence" value="ECO:0007669"/>
    <property type="project" value="InterPro"/>
</dbReference>
<reference evidence="13" key="2">
    <citation type="submission" date="2015-01" db="EMBL/GenBank/DDBJ databases">
        <title>Evolutionary Origins and Diversification of the Mycorrhizal Mutualists.</title>
        <authorList>
            <consortium name="DOE Joint Genome Institute"/>
            <consortium name="Mycorrhizal Genomics Consortium"/>
            <person name="Kohler A."/>
            <person name="Kuo A."/>
            <person name="Nagy L.G."/>
            <person name="Floudas D."/>
            <person name="Copeland A."/>
            <person name="Barry K.W."/>
            <person name="Cichocki N."/>
            <person name="Veneault-Fourrey C."/>
            <person name="LaButti K."/>
            <person name="Lindquist E.A."/>
            <person name="Lipzen A."/>
            <person name="Lundell T."/>
            <person name="Morin E."/>
            <person name="Murat C."/>
            <person name="Riley R."/>
            <person name="Ohm R."/>
            <person name="Sun H."/>
            <person name="Tunlid A."/>
            <person name="Henrissat B."/>
            <person name="Grigoriev I.V."/>
            <person name="Hibbett D.S."/>
            <person name="Martin F."/>
        </authorList>
    </citation>
    <scope>NUCLEOTIDE SEQUENCE [LARGE SCALE GENOMIC DNA]</scope>
    <source>
        <strain evidence="13">Foug A</strain>
    </source>
</reference>
<keyword evidence="4" id="KW-0460">Magnesium</keyword>
<evidence type="ECO:0000256" key="6">
    <source>
        <dbReference type="ARBA" id="ARBA00032380"/>
    </source>
</evidence>
<name>A0A0C3E628_9AGAM</name>
<dbReference type="SFLD" id="SFLDS00005">
    <property type="entry name" value="Isoprenoid_Synthase_Type_I"/>
    <property type="match status" value="1"/>
</dbReference>
<dbReference type="CDD" id="cd00685">
    <property type="entry name" value="Trans_IPPS_HT"/>
    <property type="match status" value="1"/>
</dbReference>
<reference evidence="12 13" key="1">
    <citation type="submission" date="2014-04" db="EMBL/GenBank/DDBJ databases">
        <authorList>
            <consortium name="DOE Joint Genome Institute"/>
            <person name="Kuo A."/>
            <person name="Kohler A."/>
            <person name="Nagy L.G."/>
            <person name="Floudas D."/>
            <person name="Copeland A."/>
            <person name="Barry K.W."/>
            <person name="Cichocki N."/>
            <person name="Veneault-Fourrey C."/>
            <person name="LaButti K."/>
            <person name="Lindquist E.A."/>
            <person name="Lipzen A."/>
            <person name="Lundell T."/>
            <person name="Morin E."/>
            <person name="Murat C."/>
            <person name="Sun H."/>
            <person name="Tunlid A."/>
            <person name="Henrissat B."/>
            <person name="Grigoriev I.V."/>
            <person name="Hibbett D.S."/>
            <person name="Martin F."/>
            <person name="Nordberg H.P."/>
            <person name="Cantor M.N."/>
            <person name="Hua S.X."/>
        </authorList>
    </citation>
    <scope>NUCLEOTIDE SEQUENCE [LARGE SCALE GENOMIC DNA]</scope>
    <source>
        <strain evidence="12 13">Foug A</strain>
    </source>
</reference>
<dbReference type="Gene3D" id="1.10.600.10">
    <property type="entry name" value="Farnesyl Diphosphate Synthase"/>
    <property type="match status" value="1"/>
</dbReference>
<dbReference type="InParanoid" id="A0A0C3E628"/>
<evidence type="ECO:0000313" key="12">
    <source>
        <dbReference type="EMBL" id="KIM63899.1"/>
    </source>
</evidence>
<evidence type="ECO:0000256" key="9">
    <source>
        <dbReference type="ARBA" id="ARBA00032873"/>
    </source>
</evidence>
<keyword evidence="3" id="KW-0479">Metal-binding</keyword>
<evidence type="ECO:0000256" key="7">
    <source>
        <dbReference type="ARBA" id="ARBA00032424"/>
    </source>
</evidence>
<dbReference type="HOGENOM" id="CLU_014015_6_0_1"/>
<dbReference type="AlphaFoldDB" id="A0A0C3E628"/>
<dbReference type="InterPro" id="IPR008949">
    <property type="entry name" value="Isoprenoid_synthase_dom_sf"/>
</dbReference>
<keyword evidence="11" id="KW-0808">Transferase</keyword>
<dbReference type="InterPro" id="IPR000092">
    <property type="entry name" value="Polyprenyl_synt"/>
</dbReference>
<evidence type="ECO:0000256" key="3">
    <source>
        <dbReference type="ARBA" id="ARBA00022723"/>
    </source>
</evidence>
<evidence type="ECO:0000256" key="8">
    <source>
        <dbReference type="ARBA" id="ARBA00032448"/>
    </source>
</evidence>
<comment type="cofactor">
    <cofactor evidence="1">
        <name>Mg(2+)</name>
        <dbReference type="ChEBI" id="CHEBI:18420"/>
    </cofactor>
</comment>
<evidence type="ECO:0000256" key="4">
    <source>
        <dbReference type="ARBA" id="ARBA00022842"/>
    </source>
</evidence>
<dbReference type="STRING" id="1036808.A0A0C3E628"/>
<evidence type="ECO:0000256" key="1">
    <source>
        <dbReference type="ARBA" id="ARBA00001946"/>
    </source>
</evidence>
<evidence type="ECO:0000313" key="13">
    <source>
        <dbReference type="Proteomes" id="UP000053989"/>
    </source>
</evidence>
<dbReference type="PROSITE" id="PS00723">
    <property type="entry name" value="POLYPRENYL_SYNTHASE_1"/>
    <property type="match status" value="1"/>
</dbReference>
<protein>
    <recommendedName>
        <fullName evidence="9">(2E,6E)-farnesyl diphosphate synthase</fullName>
    </recommendedName>
    <alternativeName>
        <fullName evidence="8">Dimethylallyltranstransferase</fullName>
    </alternativeName>
    <alternativeName>
        <fullName evidence="7">Farnesyl diphosphate synthase</fullName>
    </alternativeName>
    <alternativeName>
        <fullName evidence="5">Farnesyltranstransferase</fullName>
    </alternativeName>
    <alternativeName>
        <fullName evidence="10">Geranylgeranyl diphosphate synthase</fullName>
    </alternativeName>
    <alternativeName>
        <fullName evidence="6">Geranyltranstransferase</fullName>
    </alternativeName>
</protein>
<dbReference type="GO" id="GO:0008299">
    <property type="term" value="P:isoprenoid biosynthetic process"/>
    <property type="evidence" value="ECO:0007669"/>
    <property type="project" value="InterPro"/>
</dbReference>
<gene>
    <name evidence="12" type="ORF">SCLCIDRAFT_1213696</name>
</gene>
<comment type="similarity">
    <text evidence="2 11">Belongs to the FPP/GGPP synthase family.</text>
</comment>
<sequence>MPISTFEHLLSSIKGSSDGWSPDREKVMLDPFTYVASNPGKDIRRTLIVAFDLWLNVPKTKLDVVAQVVDTVHNASLMLDDIEDDSDLRRGKSAAHKVYGIPQTINSATYALWIAYQRLLSIRPSATDGVGEGHSPLCNKALDQIFTEELLHLHRGQGLDMHWRDSFTCPTEDEYVEMARGKASSVLRLSVRLMMAFSTNTNMDLVHLVDLIGVFGQIRDDYMNLQSKEYTDTKGLADDISEGKFSFPIIHGIQENPDSTVILDILKQRPKTPSLKHQAIAYLRDVTHSFDYTLQVMRSLEVQIRDEIFRLGGNPVLEALIDKLHQ</sequence>
<dbReference type="PANTHER" id="PTHR12001">
    <property type="entry name" value="GERANYLGERANYL PYROPHOSPHATE SYNTHASE"/>
    <property type="match status" value="1"/>
</dbReference>
<dbReference type="Pfam" id="PF00348">
    <property type="entry name" value="polyprenyl_synt"/>
    <property type="match status" value="1"/>
</dbReference>
<keyword evidence="13" id="KW-1185">Reference proteome</keyword>
<organism evidence="12 13">
    <name type="scientific">Scleroderma citrinum Foug A</name>
    <dbReference type="NCBI Taxonomy" id="1036808"/>
    <lineage>
        <taxon>Eukaryota</taxon>
        <taxon>Fungi</taxon>
        <taxon>Dikarya</taxon>
        <taxon>Basidiomycota</taxon>
        <taxon>Agaricomycotina</taxon>
        <taxon>Agaricomycetes</taxon>
        <taxon>Agaricomycetidae</taxon>
        <taxon>Boletales</taxon>
        <taxon>Sclerodermatineae</taxon>
        <taxon>Sclerodermataceae</taxon>
        <taxon>Scleroderma</taxon>
    </lineage>
</organism>
<dbReference type="Proteomes" id="UP000053989">
    <property type="component" value="Unassembled WGS sequence"/>
</dbReference>
<evidence type="ECO:0000256" key="2">
    <source>
        <dbReference type="ARBA" id="ARBA00006706"/>
    </source>
</evidence>
<evidence type="ECO:0000256" key="11">
    <source>
        <dbReference type="RuleBase" id="RU004466"/>
    </source>
</evidence>
<proteinExistence type="inferred from homology"/>